<keyword evidence="2" id="KW-0808">Transferase</keyword>
<feature type="domain" description="N-acetyltransferase" evidence="1">
    <location>
        <begin position="132"/>
        <end position="269"/>
    </location>
</feature>
<sequence length="269" mass="29334">MEALSHDDVKDFVAVAGDFLEADPVNHSVHLTAVDAALRGERQPATLISLHDNGAVVGVVTRMEGRPLHVAAMPPAAAPVVAEVLREREINEVTGTRDRVDAFRKVWRDGGREVYALRLYRLEDLVVPQVPGEARLATAAENDLITEWWIAFVAELDGLSREDAEKRAMDSRRMSAGHVLWLVDGVPVSWAGSTTPVGGVSRIGPVYTPPEHRRHGYAAAVTAAISRWAYGAGAEHVVLTADLANPTSNSVYQGIGFRPVSDWSEYRWS</sequence>
<comment type="caution">
    <text evidence="2">The sequence shown here is derived from an EMBL/GenBank/DDBJ whole genome shotgun (WGS) entry which is preliminary data.</text>
</comment>
<dbReference type="GO" id="GO:0016747">
    <property type="term" value="F:acyltransferase activity, transferring groups other than amino-acyl groups"/>
    <property type="evidence" value="ECO:0007669"/>
    <property type="project" value="InterPro"/>
</dbReference>
<accession>A0A316HRH1</accession>
<dbReference type="InterPro" id="IPR016181">
    <property type="entry name" value="Acyl_CoA_acyltransferase"/>
</dbReference>
<dbReference type="Pfam" id="PF00583">
    <property type="entry name" value="Acetyltransf_1"/>
    <property type="match status" value="1"/>
</dbReference>
<dbReference type="PROSITE" id="PS51186">
    <property type="entry name" value="GNAT"/>
    <property type="match status" value="1"/>
</dbReference>
<dbReference type="RefSeq" id="WP_109643046.1">
    <property type="nucleotide sequence ID" value="NZ_QGHB01000037.1"/>
</dbReference>
<evidence type="ECO:0000313" key="2">
    <source>
        <dbReference type="EMBL" id="PWK77472.1"/>
    </source>
</evidence>
<gene>
    <name evidence="2" type="ORF">C8D88_1373</name>
</gene>
<evidence type="ECO:0000259" key="1">
    <source>
        <dbReference type="PROSITE" id="PS51186"/>
    </source>
</evidence>
<dbReference type="CDD" id="cd04301">
    <property type="entry name" value="NAT_SF"/>
    <property type="match status" value="1"/>
</dbReference>
<dbReference type="Gene3D" id="3.40.630.30">
    <property type="match status" value="1"/>
</dbReference>
<protein>
    <submittedName>
        <fullName evidence="2">Putative GNAT family acetyltransferase</fullName>
    </submittedName>
</protein>
<dbReference type="EMBL" id="QGHB01000037">
    <property type="protein sequence ID" value="PWK77472.1"/>
    <property type="molecule type" value="Genomic_DNA"/>
</dbReference>
<organism evidence="2 3">
    <name type="scientific">Lentzea atacamensis</name>
    <dbReference type="NCBI Taxonomy" id="531938"/>
    <lineage>
        <taxon>Bacteria</taxon>
        <taxon>Bacillati</taxon>
        <taxon>Actinomycetota</taxon>
        <taxon>Actinomycetes</taxon>
        <taxon>Pseudonocardiales</taxon>
        <taxon>Pseudonocardiaceae</taxon>
        <taxon>Lentzea</taxon>
    </lineage>
</organism>
<dbReference type="InterPro" id="IPR000182">
    <property type="entry name" value="GNAT_dom"/>
</dbReference>
<dbReference type="Proteomes" id="UP000246005">
    <property type="component" value="Unassembled WGS sequence"/>
</dbReference>
<dbReference type="AlphaFoldDB" id="A0A316HRH1"/>
<name>A0A316HRH1_9PSEU</name>
<dbReference type="SUPFAM" id="SSF55729">
    <property type="entry name" value="Acyl-CoA N-acyltransferases (Nat)"/>
    <property type="match status" value="1"/>
</dbReference>
<proteinExistence type="predicted"/>
<reference evidence="2 3" key="1">
    <citation type="submission" date="2018-05" db="EMBL/GenBank/DDBJ databases">
        <title>Genomic Encyclopedia of Type Strains, Phase IV (KMG-IV): sequencing the most valuable type-strain genomes for metagenomic binning, comparative biology and taxonomic classification.</title>
        <authorList>
            <person name="Goeker M."/>
        </authorList>
    </citation>
    <scope>NUCLEOTIDE SEQUENCE [LARGE SCALE GENOMIC DNA]</scope>
    <source>
        <strain evidence="2 3">DSM 45480</strain>
    </source>
</reference>
<evidence type="ECO:0000313" key="3">
    <source>
        <dbReference type="Proteomes" id="UP000246005"/>
    </source>
</evidence>